<protein>
    <recommendedName>
        <fullName evidence="8">Peptidase M50 domain-containing protein</fullName>
    </recommendedName>
</protein>
<evidence type="ECO:0000256" key="6">
    <source>
        <dbReference type="ARBA" id="ARBA00023136"/>
    </source>
</evidence>
<feature type="domain" description="Peptidase M50" evidence="8">
    <location>
        <begin position="13"/>
        <end position="183"/>
    </location>
</feature>
<dbReference type="Proteomes" id="UP000232673">
    <property type="component" value="Unassembled WGS sequence"/>
</dbReference>
<keyword evidence="10" id="KW-1185">Reference proteome</keyword>
<keyword evidence="6 7" id="KW-0472">Membrane</keyword>
<evidence type="ECO:0000256" key="4">
    <source>
        <dbReference type="ARBA" id="ARBA00022692"/>
    </source>
</evidence>
<sequence>MFEIKDIPKLFLAFFIILPIISLIHESGHVFFARILGAKNIQIVVGTGKTITRKWFFEIRKYYFWYGFCYFDNIDESQRWRNILIYLGGSIFNIIAAFLMVYLVNTEWLEQGIFSYQFVYFSLYYVFFAFFPMKYPDGNFSDGKILLDLLKNNYSLINQKKYRLAWEKEQHLWKLYDNQKQEIKNFETLEEGLKKSVETAKRNRPSRLEIIKEKGLDEVKSFPRNPL</sequence>
<dbReference type="RefSeq" id="WP_079713086.1">
    <property type="nucleotide sequence ID" value="NZ_FUZC01000007.1"/>
</dbReference>
<dbReference type="OrthoDB" id="849477at2"/>
<dbReference type="AlphaFoldDB" id="A0A2N0TN84"/>
<accession>A0A2N0TN84</accession>
<comment type="caution">
    <text evidence="9">The sequence shown here is derived from an EMBL/GenBank/DDBJ whole genome shotgun (WGS) entry which is preliminary data.</text>
</comment>
<dbReference type="GO" id="GO:0006508">
    <property type="term" value="P:proteolysis"/>
    <property type="evidence" value="ECO:0007669"/>
    <property type="project" value="InterPro"/>
</dbReference>
<comment type="subcellular location">
    <subcellularLocation>
        <location evidence="2">Membrane</location>
        <topology evidence="2">Multi-pass membrane protein</topology>
    </subcellularLocation>
</comment>
<feature type="transmembrane region" description="Helical" evidence="7">
    <location>
        <begin position="12"/>
        <end position="32"/>
    </location>
</feature>
<evidence type="ECO:0000256" key="2">
    <source>
        <dbReference type="ARBA" id="ARBA00004141"/>
    </source>
</evidence>
<comment type="cofactor">
    <cofactor evidence="1">
        <name>Zn(2+)</name>
        <dbReference type="ChEBI" id="CHEBI:29105"/>
    </cofactor>
</comment>
<evidence type="ECO:0000259" key="8">
    <source>
        <dbReference type="Pfam" id="PF02163"/>
    </source>
</evidence>
<reference evidence="9 10" key="1">
    <citation type="submission" date="2015-10" db="EMBL/GenBank/DDBJ databases">
        <title>Draft genome sequence of Salegentibacter salinarum KCTC 12975.</title>
        <authorList>
            <person name="Lin W."/>
            <person name="Zheng Q."/>
        </authorList>
    </citation>
    <scope>NUCLEOTIDE SEQUENCE [LARGE SCALE GENOMIC DNA]</scope>
    <source>
        <strain evidence="9 10">KCTC 12975</strain>
    </source>
</reference>
<dbReference type="GO" id="GO:0016020">
    <property type="term" value="C:membrane"/>
    <property type="evidence" value="ECO:0007669"/>
    <property type="project" value="UniProtKB-SubCell"/>
</dbReference>
<evidence type="ECO:0000256" key="1">
    <source>
        <dbReference type="ARBA" id="ARBA00001947"/>
    </source>
</evidence>
<feature type="transmembrane region" description="Helical" evidence="7">
    <location>
        <begin position="83"/>
        <end position="102"/>
    </location>
</feature>
<comment type="similarity">
    <text evidence="3">Belongs to the peptidase M50B family.</text>
</comment>
<name>A0A2N0TN84_9FLAO</name>
<evidence type="ECO:0000313" key="10">
    <source>
        <dbReference type="Proteomes" id="UP000232673"/>
    </source>
</evidence>
<keyword evidence="4 7" id="KW-0812">Transmembrane</keyword>
<organism evidence="9 10">
    <name type="scientific">Salegentibacter salinarum</name>
    <dbReference type="NCBI Taxonomy" id="447422"/>
    <lineage>
        <taxon>Bacteria</taxon>
        <taxon>Pseudomonadati</taxon>
        <taxon>Bacteroidota</taxon>
        <taxon>Flavobacteriia</taxon>
        <taxon>Flavobacteriales</taxon>
        <taxon>Flavobacteriaceae</taxon>
        <taxon>Salegentibacter</taxon>
    </lineage>
</organism>
<dbReference type="STRING" id="447422.SAMN05660903_02020"/>
<evidence type="ECO:0000256" key="5">
    <source>
        <dbReference type="ARBA" id="ARBA00022989"/>
    </source>
</evidence>
<evidence type="ECO:0000256" key="7">
    <source>
        <dbReference type="SAM" id="Phobius"/>
    </source>
</evidence>
<gene>
    <name evidence="9" type="ORF">APR41_10420</name>
</gene>
<feature type="transmembrane region" description="Helical" evidence="7">
    <location>
        <begin position="114"/>
        <end position="131"/>
    </location>
</feature>
<proteinExistence type="inferred from homology"/>
<evidence type="ECO:0000313" key="9">
    <source>
        <dbReference type="EMBL" id="PKD16192.1"/>
    </source>
</evidence>
<dbReference type="InterPro" id="IPR008915">
    <property type="entry name" value="Peptidase_M50"/>
</dbReference>
<dbReference type="EMBL" id="LKTS01000047">
    <property type="protein sequence ID" value="PKD16192.1"/>
    <property type="molecule type" value="Genomic_DNA"/>
</dbReference>
<keyword evidence="5 7" id="KW-1133">Transmembrane helix</keyword>
<evidence type="ECO:0000256" key="3">
    <source>
        <dbReference type="ARBA" id="ARBA00007931"/>
    </source>
</evidence>
<dbReference type="Pfam" id="PF02163">
    <property type="entry name" value="Peptidase_M50"/>
    <property type="match status" value="1"/>
</dbReference>